<evidence type="ECO:0000256" key="1">
    <source>
        <dbReference type="ARBA" id="ARBA00007169"/>
    </source>
</evidence>
<sequence length="263" mass="28265">MIDTVTEEQRKSWLPMRALARGADPGALPVFCLPHAGGSASAYRPWLGKVPGAALLPVQPPGRETRLRDETFTEMGALVEELAPIVVDEAAGGPYAVYGHSLGALVAFELVRRIRALGAPEPVHLFLSGCVAPSHCAQDGPKVLGMSEDQVVDMLRKLGGTPEWLLADPGTRAMIMPAVRADFSVKETYVHRDEPPLSTPITVLASTADPRAEHALQDGWRAHTTGGFELHTMVGGHFAVFEQATLTHKYLLEGLRPWLGTAA</sequence>
<gene>
    <name evidence="3" type="ORF">EV186_102313</name>
</gene>
<reference evidence="3 4" key="1">
    <citation type="submission" date="2019-03" db="EMBL/GenBank/DDBJ databases">
        <title>Genomic Encyclopedia of Type Strains, Phase IV (KMG-IV): sequencing the most valuable type-strain genomes for metagenomic binning, comparative biology and taxonomic classification.</title>
        <authorList>
            <person name="Goeker M."/>
        </authorList>
    </citation>
    <scope>NUCLEOTIDE SEQUENCE [LARGE SCALE GENOMIC DNA]</scope>
    <source>
        <strain evidence="3 4">DSM 45361</strain>
    </source>
</reference>
<dbReference type="RefSeq" id="WP_243753968.1">
    <property type="nucleotide sequence ID" value="NZ_SNXZ01000002.1"/>
</dbReference>
<protein>
    <submittedName>
        <fullName evidence="3">Surfactin synthase thioesterase subunit</fullName>
    </submittedName>
</protein>
<dbReference type="EMBL" id="SNXZ01000002">
    <property type="protein sequence ID" value="TDQ00452.1"/>
    <property type="molecule type" value="Genomic_DNA"/>
</dbReference>
<dbReference type="InterPro" id="IPR029058">
    <property type="entry name" value="AB_hydrolase_fold"/>
</dbReference>
<dbReference type="Pfam" id="PF00975">
    <property type="entry name" value="Thioesterase"/>
    <property type="match status" value="1"/>
</dbReference>
<feature type="domain" description="Thioesterase" evidence="2">
    <location>
        <begin position="29"/>
        <end position="243"/>
    </location>
</feature>
<evidence type="ECO:0000259" key="2">
    <source>
        <dbReference type="Pfam" id="PF00975"/>
    </source>
</evidence>
<dbReference type="Proteomes" id="UP000295444">
    <property type="component" value="Unassembled WGS sequence"/>
</dbReference>
<dbReference type="AlphaFoldDB" id="A0A4R6SET2"/>
<dbReference type="InterPro" id="IPR012223">
    <property type="entry name" value="TEII"/>
</dbReference>
<accession>A0A4R6SET2</accession>
<name>A0A4R6SET2_LABRH</name>
<dbReference type="InterPro" id="IPR001031">
    <property type="entry name" value="Thioesterase"/>
</dbReference>
<comment type="caution">
    <text evidence="3">The sequence shown here is derived from an EMBL/GenBank/DDBJ whole genome shotgun (WGS) entry which is preliminary data.</text>
</comment>
<proteinExistence type="inferred from homology"/>
<dbReference type="PANTHER" id="PTHR11487">
    <property type="entry name" value="THIOESTERASE"/>
    <property type="match status" value="1"/>
</dbReference>
<evidence type="ECO:0000313" key="3">
    <source>
        <dbReference type="EMBL" id="TDQ00452.1"/>
    </source>
</evidence>
<dbReference type="GO" id="GO:0008610">
    <property type="term" value="P:lipid biosynthetic process"/>
    <property type="evidence" value="ECO:0007669"/>
    <property type="project" value="TreeGrafter"/>
</dbReference>
<dbReference type="Gene3D" id="3.40.50.1820">
    <property type="entry name" value="alpha/beta hydrolase"/>
    <property type="match status" value="1"/>
</dbReference>
<dbReference type="PANTHER" id="PTHR11487:SF0">
    <property type="entry name" value="S-ACYL FATTY ACID SYNTHASE THIOESTERASE, MEDIUM CHAIN"/>
    <property type="match status" value="1"/>
</dbReference>
<comment type="similarity">
    <text evidence="1">Belongs to the thioesterase family.</text>
</comment>
<keyword evidence="4" id="KW-1185">Reference proteome</keyword>
<dbReference type="SUPFAM" id="SSF53474">
    <property type="entry name" value="alpha/beta-Hydrolases"/>
    <property type="match status" value="1"/>
</dbReference>
<organism evidence="3 4">
    <name type="scientific">Labedaea rhizosphaerae</name>
    <dbReference type="NCBI Taxonomy" id="598644"/>
    <lineage>
        <taxon>Bacteria</taxon>
        <taxon>Bacillati</taxon>
        <taxon>Actinomycetota</taxon>
        <taxon>Actinomycetes</taxon>
        <taxon>Pseudonocardiales</taxon>
        <taxon>Pseudonocardiaceae</taxon>
        <taxon>Labedaea</taxon>
    </lineage>
</organism>
<evidence type="ECO:0000313" key="4">
    <source>
        <dbReference type="Proteomes" id="UP000295444"/>
    </source>
</evidence>